<organism evidence="5 6">
    <name type="scientific">Paenibacillus agaridevorans</name>
    <dbReference type="NCBI Taxonomy" id="171404"/>
    <lineage>
        <taxon>Bacteria</taxon>
        <taxon>Bacillati</taxon>
        <taxon>Bacillota</taxon>
        <taxon>Bacilli</taxon>
        <taxon>Bacillales</taxon>
        <taxon>Paenibacillaceae</taxon>
        <taxon>Paenibacillus</taxon>
    </lineage>
</organism>
<protein>
    <submittedName>
        <fullName evidence="5">Spore germination protein</fullName>
    </submittedName>
</protein>
<gene>
    <name evidence="5" type="ORF">PAT3040_04879</name>
</gene>
<dbReference type="SMART" id="SM00257">
    <property type="entry name" value="LysM"/>
    <property type="match status" value="2"/>
</dbReference>
<feature type="domain" description="LysM" evidence="3">
    <location>
        <begin position="53"/>
        <end position="97"/>
    </location>
</feature>
<sequence length="428" mass="47249">MIIHTVKNGDSLWKLSQNYGVPLSHILVANGLSEQSILVIGQAVIVPTEPSPASHKVLAGESLWQIGQRYGVTLQELASANGIRNPALIYPGQMLKIPTTAKPVIEVNAYTEKLEQNGVAIVNEIGEYLTFLSPFSYRVQPDGSLRPLDDTAIIAAAYAKRAAPMMVITNFVDGNFSPDIAHAVVADEAVQNRVIAGIVAVMAQNGYMALNVDFEYVPPADKELYNAFLQKLVDTLRPQGYLVSSALAPKLSATQTGTLYEAHDYEAHGRILDFVILMTYEWGWSGGPPRAVAPLNEVLKVVNYALSVIPANKVVMGMPLYGYDWTLPYVSGGRWAPTVSPFAAVERAAKYGAEIEYDEESQSPFFYYYDEQGAQHVVWFEDARSVQAKFDVVKRLGLRGVSYWVLGVSFPQNWFVLGENFTIKKYVR</sequence>
<evidence type="ECO:0000256" key="1">
    <source>
        <dbReference type="ARBA" id="ARBA00022801"/>
    </source>
</evidence>
<evidence type="ECO:0000256" key="2">
    <source>
        <dbReference type="ARBA" id="ARBA00023295"/>
    </source>
</evidence>
<dbReference type="Gene3D" id="3.20.20.80">
    <property type="entry name" value="Glycosidases"/>
    <property type="match status" value="1"/>
</dbReference>
<keyword evidence="6" id="KW-1185">Reference proteome</keyword>
<dbReference type="InterPro" id="IPR041704">
    <property type="entry name" value="CFLE_GH18"/>
</dbReference>
<evidence type="ECO:0000313" key="5">
    <source>
        <dbReference type="EMBL" id="GBG10161.1"/>
    </source>
</evidence>
<comment type="caution">
    <text evidence="5">The sequence shown here is derived from an EMBL/GenBank/DDBJ whole genome shotgun (WGS) entry which is preliminary data.</text>
</comment>
<keyword evidence="2" id="KW-0326">Glycosidase</keyword>
<dbReference type="SUPFAM" id="SSF51445">
    <property type="entry name" value="(Trans)glycosidases"/>
    <property type="match status" value="1"/>
</dbReference>
<dbReference type="CDD" id="cd00118">
    <property type="entry name" value="LysM"/>
    <property type="match status" value="2"/>
</dbReference>
<dbReference type="InterPro" id="IPR011583">
    <property type="entry name" value="Chitinase_II/V-like_cat"/>
</dbReference>
<dbReference type="InterPro" id="IPR017853">
    <property type="entry name" value="GH"/>
</dbReference>
<dbReference type="SMART" id="SM00636">
    <property type="entry name" value="Glyco_18"/>
    <property type="match status" value="1"/>
</dbReference>
<dbReference type="PANTHER" id="PTHR46066">
    <property type="entry name" value="CHITINASE DOMAIN-CONTAINING PROTEIN 1 FAMILY MEMBER"/>
    <property type="match status" value="1"/>
</dbReference>
<dbReference type="Proteomes" id="UP000245202">
    <property type="component" value="Unassembled WGS sequence"/>
</dbReference>
<reference evidence="5 6" key="1">
    <citation type="submission" date="2017-08" db="EMBL/GenBank/DDBJ databases">
        <title>Substantial Increase in Enzyme Production by Combined Drug-Resistance Mutations in Paenibacillus agaridevorans.</title>
        <authorList>
            <person name="Tanaka Y."/>
            <person name="Funane K."/>
            <person name="Hosaka T."/>
            <person name="Shiwa Y."/>
            <person name="Fujita N."/>
            <person name="Miyazaki T."/>
            <person name="Yoshikawa H."/>
            <person name="Murakami K."/>
            <person name="Kasahara K."/>
            <person name="Inaoka T."/>
            <person name="Hiraga Y."/>
            <person name="Ochi K."/>
        </authorList>
    </citation>
    <scope>NUCLEOTIDE SEQUENCE [LARGE SCALE GENOMIC DNA]</scope>
    <source>
        <strain evidence="5 6">T-3040</strain>
    </source>
</reference>
<dbReference type="GO" id="GO:0005975">
    <property type="term" value="P:carbohydrate metabolic process"/>
    <property type="evidence" value="ECO:0007669"/>
    <property type="project" value="InterPro"/>
</dbReference>
<name>A0A2R5F2R2_9BACL</name>
<dbReference type="CDD" id="cd02874">
    <property type="entry name" value="GH18_CFLE_spore_hydrolase"/>
    <property type="match status" value="1"/>
</dbReference>
<dbReference type="GO" id="GO:0012505">
    <property type="term" value="C:endomembrane system"/>
    <property type="evidence" value="ECO:0007669"/>
    <property type="project" value="TreeGrafter"/>
</dbReference>
<feature type="domain" description="LysM" evidence="3">
    <location>
        <begin position="2"/>
        <end position="46"/>
    </location>
</feature>
<dbReference type="InterPro" id="IPR018392">
    <property type="entry name" value="LysM"/>
</dbReference>
<evidence type="ECO:0000259" key="4">
    <source>
        <dbReference type="PROSITE" id="PS51910"/>
    </source>
</evidence>
<dbReference type="Gene3D" id="3.10.350.10">
    <property type="entry name" value="LysM domain"/>
    <property type="match status" value="2"/>
</dbReference>
<proteinExistence type="predicted"/>
<keyword evidence="1" id="KW-0378">Hydrolase</keyword>
<dbReference type="RefSeq" id="WP_108994717.1">
    <property type="nucleotide sequence ID" value="NZ_BDQX01000291.1"/>
</dbReference>
<dbReference type="InterPro" id="IPR029070">
    <property type="entry name" value="Chitinase_insertion_sf"/>
</dbReference>
<dbReference type="PANTHER" id="PTHR46066:SF2">
    <property type="entry name" value="CHITINASE DOMAIN-CONTAINING PROTEIN 1"/>
    <property type="match status" value="1"/>
</dbReference>
<evidence type="ECO:0000313" key="6">
    <source>
        <dbReference type="Proteomes" id="UP000245202"/>
    </source>
</evidence>
<dbReference type="PROSITE" id="PS51910">
    <property type="entry name" value="GH18_2"/>
    <property type="match status" value="1"/>
</dbReference>
<dbReference type="GO" id="GO:0070492">
    <property type="term" value="F:oligosaccharide binding"/>
    <property type="evidence" value="ECO:0007669"/>
    <property type="project" value="TreeGrafter"/>
</dbReference>
<dbReference type="InterPro" id="IPR036779">
    <property type="entry name" value="LysM_dom_sf"/>
</dbReference>
<accession>A0A2R5F2R2</accession>
<dbReference type="GO" id="GO:0008061">
    <property type="term" value="F:chitin binding"/>
    <property type="evidence" value="ECO:0007669"/>
    <property type="project" value="InterPro"/>
</dbReference>
<dbReference type="GO" id="GO:0016798">
    <property type="term" value="F:hydrolase activity, acting on glycosyl bonds"/>
    <property type="evidence" value="ECO:0007669"/>
    <property type="project" value="UniProtKB-KW"/>
</dbReference>
<dbReference type="SUPFAM" id="SSF54106">
    <property type="entry name" value="LysM domain"/>
    <property type="match status" value="2"/>
</dbReference>
<dbReference type="InterPro" id="IPR001223">
    <property type="entry name" value="Glyco_hydro18_cat"/>
</dbReference>
<dbReference type="Pfam" id="PF01476">
    <property type="entry name" value="LysM"/>
    <property type="match status" value="2"/>
</dbReference>
<dbReference type="Gene3D" id="3.10.50.10">
    <property type="match status" value="1"/>
</dbReference>
<dbReference type="Pfam" id="PF00704">
    <property type="entry name" value="Glyco_hydro_18"/>
    <property type="match status" value="1"/>
</dbReference>
<feature type="domain" description="GH18" evidence="4">
    <location>
        <begin position="105"/>
        <end position="428"/>
    </location>
</feature>
<evidence type="ECO:0000259" key="3">
    <source>
        <dbReference type="PROSITE" id="PS51782"/>
    </source>
</evidence>
<dbReference type="AlphaFoldDB" id="A0A2R5F2R2"/>
<dbReference type="PROSITE" id="PS51782">
    <property type="entry name" value="LYSM"/>
    <property type="match status" value="2"/>
</dbReference>
<dbReference type="EMBL" id="BDQX01000291">
    <property type="protein sequence ID" value="GBG10161.1"/>
    <property type="molecule type" value="Genomic_DNA"/>
</dbReference>